<evidence type="ECO:0000313" key="1">
    <source>
        <dbReference type="EMBL" id="SHF13675.1"/>
    </source>
</evidence>
<dbReference type="AlphaFoldDB" id="A0A1M4Z6R1"/>
<sequence>MKNINGIIFFDVDGTLIDCRKGICDPTEKTKEGIKKLQEAGYLTILATGRPKSFVTKGIVDLGLDGYITSNGTYIELEDKVILNDEIDKEKLKEILHTCDKNDIKFLLEGQAKSYMKDLTKEYSKKIIDSFSLPRENITDKWSFDDISVSKIVVVDNGEEGFKEFMEKFSDEFVFMQHPGQNSYDMYRKNYTKAYGIEYLIDKLKFDKEKTYAFGDGENDIEMFQMVKYGIAMGDSHERLLPHAYKNTENVNNDGIYKALIDLNLIK</sequence>
<dbReference type="EMBL" id="FQVM01000038">
    <property type="protein sequence ID" value="SHF13675.1"/>
    <property type="molecule type" value="Genomic_DNA"/>
</dbReference>
<evidence type="ECO:0000313" key="2">
    <source>
        <dbReference type="Proteomes" id="UP000184035"/>
    </source>
</evidence>
<dbReference type="GO" id="GO:0005829">
    <property type="term" value="C:cytosol"/>
    <property type="evidence" value="ECO:0007669"/>
    <property type="project" value="TreeGrafter"/>
</dbReference>
<dbReference type="OrthoDB" id="9810101at2"/>
<dbReference type="PROSITE" id="PS01229">
    <property type="entry name" value="COF_2"/>
    <property type="match status" value="1"/>
</dbReference>
<dbReference type="NCBIfam" id="TIGR00099">
    <property type="entry name" value="Cof-subfamily"/>
    <property type="match status" value="1"/>
</dbReference>
<dbReference type="RefSeq" id="WP_072897677.1">
    <property type="nucleotide sequence ID" value="NZ_FQVM01000038.1"/>
</dbReference>
<dbReference type="SFLD" id="SFLDG01140">
    <property type="entry name" value="C2.B:_Phosphomannomutase_and_P"/>
    <property type="match status" value="1"/>
</dbReference>
<protein>
    <recommendedName>
        <fullName evidence="3">Cof subfamily of IIB subfamily of haloacid dehalogenase superfamily/HAD-superfamily hydrolase, subfamily IIB</fullName>
    </recommendedName>
</protein>
<dbReference type="InterPro" id="IPR036412">
    <property type="entry name" value="HAD-like_sf"/>
</dbReference>
<keyword evidence="2" id="KW-1185">Reference proteome</keyword>
<accession>A0A1M4Z6R1</accession>
<dbReference type="InterPro" id="IPR006379">
    <property type="entry name" value="HAD-SF_hydro_IIB"/>
</dbReference>
<dbReference type="Proteomes" id="UP000184035">
    <property type="component" value="Unassembled WGS sequence"/>
</dbReference>
<dbReference type="InterPro" id="IPR000150">
    <property type="entry name" value="Cof"/>
</dbReference>
<dbReference type="STRING" id="1533.SAMN05443638_1387"/>
<dbReference type="PANTHER" id="PTHR10000:SF25">
    <property type="entry name" value="PHOSPHATASE YKRA-RELATED"/>
    <property type="match status" value="1"/>
</dbReference>
<gene>
    <name evidence="1" type="ORF">SAMN05443638_1387</name>
</gene>
<organism evidence="1 2">
    <name type="scientific">Clostridium fallax</name>
    <dbReference type="NCBI Taxonomy" id="1533"/>
    <lineage>
        <taxon>Bacteria</taxon>
        <taxon>Bacillati</taxon>
        <taxon>Bacillota</taxon>
        <taxon>Clostridia</taxon>
        <taxon>Eubacteriales</taxon>
        <taxon>Clostridiaceae</taxon>
        <taxon>Clostridium</taxon>
    </lineage>
</organism>
<dbReference type="Pfam" id="PF08282">
    <property type="entry name" value="Hydrolase_3"/>
    <property type="match status" value="1"/>
</dbReference>
<dbReference type="Gene3D" id="3.40.50.1000">
    <property type="entry name" value="HAD superfamily/HAD-like"/>
    <property type="match status" value="1"/>
</dbReference>
<dbReference type="SUPFAM" id="SSF56784">
    <property type="entry name" value="HAD-like"/>
    <property type="match status" value="1"/>
</dbReference>
<dbReference type="InterPro" id="IPR023214">
    <property type="entry name" value="HAD_sf"/>
</dbReference>
<dbReference type="GO" id="GO:0016791">
    <property type="term" value="F:phosphatase activity"/>
    <property type="evidence" value="ECO:0007669"/>
    <property type="project" value="UniProtKB-ARBA"/>
</dbReference>
<dbReference type="NCBIfam" id="TIGR01484">
    <property type="entry name" value="HAD-SF-IIB"/>
    <property type="match status" value="1"/>
</dbReference>
<dbReference type="Gene3D" id="3.30.1240.10">
    <property type="match status" value="1"/>
</dbReference>
<dbReference type="PANTHER" id="PTHR10000">
    <property type="entry name" value="PHOSPHOSERINE PHOSPHATASE"/>
    <property type="match status" value="1"/>
</dbReference>
<dbReference type="SFLD" id="SFLDS00003">
    <property type="entry name" value="Haloacid_Dehalogenase"/>
    <property type="match status" value="1"/>
</dbReference>
<evidence type="ECO:0008006" key="3">
    <source>
        <dbReference type="Google" id="ProtNLM"/>
    </source>
</evidence>
<reference evidence="1 2" key="1">
    <citation type="submission" date="2016-11" db="EMBL/GenBank/DDBJ databases">
        <authorList>
            <person name="Jaros S."/>
            <person name="Januszkiewicz K."/>
            <person name="Wedrychowicz H."/>
        </authorList>
    </citation>
    <scope>NUCLEOTIDE SEQUENCE [LARGE SCALE GENOMIC DNA]</scope>
    <source>
        <strain evidence="1 2">DSM 2631</strain>
    </source>
</reference>
<proteinExistence type="predicted"/>
<name>A0A1M4Z6R1_9CLOT</name>
<dbReference type="GO" id="GO:0000287">
    <property type="term" value="F:magnesium ion binding"/>
    <property type="evidence" value="ECO:0007669"/>
    <property type="project" value="TreeGrafter"/>
</dbReference>